<evidence type="ECO:0000313" key="4">
    <source>
        <dbReference type="Proteomes" id="UP000245698"/>
    </source>
</evidence>
<dbReference type="RefSeq" id="WP_244603119.1">
    <property type="nucleotide sequence ID" value="NZ_FUIG01000098.1"/>
</dbReference>
<dbReference type="GO" id="GO:0006351">
    <property type="term" value="P:DNA-templated transcription"/>
    <property type="evidence" value="ECO:0007669"/>
    <property type="project" value="TreeGrafter"/>
</dbReference>
<reference evidence="4" key="1">
    <citation type="submission" date="2016-12" db="EMBL/GenBank/DDBJ databases">
        <authorList>
            <person name="Brunel B."/>
        </authorList>
    </citation>
    <scope>NUCLEOTIDE SEQUENCE [LARGE SCALE GENOMIC DNA]</scope>
</reference>
<dbReference type="AlphaFoldDB" id="A0A2P9AWS2"/>
<evidence type="ECO:0000256" key="1">
    <source>
        <dbReference type="ARBA" id="ARBA00009437"/>
    </source>
</evidence>
<dbReference type="GO" id="GO:0003700">
    <property type="term" value="F:DNA-binding transcription factor activity"/>
    <property type="evidence" value="ECO:0007669"/>
    <property type="project" value="InterPro"/>
</dbReference>
<evidence type="ECO:0000313" key="3">
    <source>
        <dbReference type="EMBL" id="SJM35606.1"/>
    </source>
</evidence>
<accession>A0A2P9AWS2</accession>
<dbReference type="InterPro" id="IPR000847">
    <property type="entry name" value="LysR_HTH_N"/>
</dbReference>
<feature type="domain" description="HTH lysR-type" evidence="2">
    <location>
        <begin position="12"/>
        <end position="69"/>
    </location>
</feature>
<dbReference type="SUPFAM" id="SSF46785">
    <property type="entry name" value="Winged helix' DNA-binding domain"/>
    <property type="match status" value="1"/>
</dbReference>
<protein>
    <submittedName>
        <fullName evidence="3">LysR family transcriptional regulator</fullName>
    </submittedName>
</protein>
<gene>
    <name evidence="3" type="ORF">BQ8482_850003</name>
</gene>
<dbReference type="GO" id="GO:0043565">
    <property type="term" value="F:sequence-specific DNA binding"/>
    <property type="evidence" value="ECO:0007669"/>
    <property type="project" value="TreeGrafter"/>
</dbReference>
<dbReference type="Gene3D" id="1.10.10.10">
    <property type="entry name" value="Winged helix-like DNA-binding domain superfamily/Winged helix DNA-binding domain"/>
    <property type="match status" value="1"/>
</dbReference>
<dbReference type="PROSITE" id="PS50931">
    <property type="entry name" value="HTH_LYSR"/>
    <property type="match status" value="1"/>
</dbReference>
<dbReference type="Proteomes" id="UP000245698">
    <property type="component" value="Unassembled WGS sequence"/>
</dbReference>
<sequence>MAHPYYDLPSLTVLTALEVFEASARHLSLELAASELNVTSGEITRHIKVIEDELGVPLFVRPGTGVVLTSAGKDLYTELGSIFSKASYVVTTIKRGGRSRMSRLPPPMRSRRSG</sequence>
<proteinExistence type="inferred from homology"/>
<dbReference type="PANTHER" id="PTHR30537">
    <property type="entry name" value="HTH-TYPE TRANSCRIPTIONAL REGULATOR"/>
    <property type="match status" value="1"/>
</dbReference>
<dbReference type="Pfam" id="PF00126">
    <property type="entry name" value="HTH_1"/>
    <property type="match status" value="1"/>
</dbReference>
<organism evidence="3 4">
    <name type="scientific">Mesorhizobium delmotii</name>
    <dbReference type="NCBI Taxonomy" id="1631247"/>
    <lineage>
        <taxon>Bacteria</taxon>
        <taxon>Pseudomonadati</taxon>
        <taxon>Pseudomonadota</taxon>
        <taxon>Alphaproteobacteria</taxon>
        <taxon>Hyphomicrobiales</taxon>
        <taxon>Phyllobacteriaceae</taxon>
        <taxon>Mesorhizobium</taxon>
    </lineage>
</organism>
<dbReference type="InterPro" id="IPR036390">
    <property type="entry name" value="WH_DNA-bd_sf"/>
</dbReference>
<evidence type="ECO:0000259" key="2">
    <source>
        <dbReference type="PROSITE" id="PS50931"/>
    </source>
</evidence>
<dbReference type="InterPro" id="IPR036388">
    <property type="entry name" value="WH-like_DNA-bd_sf"/>
</dbReference>
<dbReference type="InterPro" id="IPR058163">
    <property type="entry name" value="LysR-type_TF_proteobact-type"/>
</dbReference>
<comment type="similarity">
    <text evidence="1">Belongs to the LysR transcriptional regulatory family.</text>
</comment>
<keyword evidence="4" id="KW-1185">Reference proteome</keyword>
<dbReference type="EMBL" id="FUIG01000098">
    <property type="protein sequence ID" value="SJM35606.1"/>
    <property type="molecule type" value="Genomic_DNA"/>
</dbReference>
<dbReference type="PANTHER" id="PTHR30537:SF74">
    <property type="entry name" value="HTH-TYPE TRANSCRIPTIONAL REGULATOR TRPI"/>
    <property type="match status" value="1"/>
</dbReference>
<name>A0A2P9AWS2_9HYPH</name>